<name>A0A0F9HL74_9ZZZZ</name>
<gene>
    <name evidence="1" type="ORF">LCGC14_1984350</name>
</gene>
<reference evidence="1" key="1">
    <citation type="journal article" date="2015" name="Nature">
        <title>Complex archaea that bridge the gap between prokaryotes and eukaryotes.</title>
        <authorList>
            <person name="Spang A."/>
            <person name="Saw J.H."/>
            <person name="Jorgensen S.L."/>
            <person name="Zaremba-Niedzwiedzka K."/>
            <person name="Martijn J."/>
            <person name="Lind A.E."/>
            <person name="van Eijk R."/>
            <person name="Schleper C."/>
            <person name="Guy L."/>
            <person name="Ettema T.J."/>
        </authorList>
    </citation>
    <scope>NUCLEOTIDE SEQUENCE</scope>
</reference>
<dbReference type="AlphaFoldDB" id="A0A0F9HL74"/>
<organism evidence="1">
    <name type="scientific">marine sediment metagenome</name>
    <dbReference type="NCBI Taxonomy" id="412755"/>
    <lineage>
        <taxon>unclassified sequences</taxon>
        <taxon>metagenomes</taxon>
        <taxon>ecological metagenomes</taxon>
    </lineage>
</organism>
<dbReference type="EMBL" id="LAZR01022265">
    <property type="protein sequence ID" value="KKL82485.1"/>
    <property type="molecule type" value="Genomic_DNA"/>
</dbReference>
<evidence type="ECO:0000313" key="1">
    <source>
        <dbReference type="EMBL" id="KKL82485.1"/>
    </source>
</evidence>
<protein>
    <submittedName>
        <fullName evidence="1">Uncharacterized protein</fullName>
    </submittedName>
</protein>
<sequence length="63" mass="7726">MKLIFKFRELYVRDGLAYNEHESDNVPYAFKNSGELWFVWNPTRCSMNERRAESYRYELKRIG</sequence>
<accession>A0A0F9HL74</accession>
<comment type="caution">
    <text evidence="1">The sequence shown here is derived from an EMBL/GenBank/DDBJ whole genome shotgun (WGS) entry which is preliminary data.</text>
</comment>
<proteinExistence type="predicted"/>